<keyword evidence="2" id="KW-1185">Reference proteome</keyword>
<dbReference type="EMBL" id="JAJUBB010000016">
    <property type="protein sequence ID" value="MDD1783168.1"/>
    <property type="molecule type" value="Genomic_DNA"/>
</dbReference>
<sequence length="62" mass="7080">MNTSSLPTSRTDWKIFFRRAKTVDTLDLMLEGALNKLTKPSEIADAILAHEDRLDEIEGFTR</sequence>
<protein>
    <submittedName>
        <fullName evidence="1">Uncharacterized protein</fullName>
    </submittedName>
</protein>
<dbReference type="Gene3D" id="1.20.1280.40">
    <property type="entry name" value="HHA"/>
    <property type="match status" value="1"/>
</dbReference>
<reference evidence="1" key="1">
    <citation type="submission" date="2021-12" db="EMBL/GenBank/DDBJ databases">
        <title>Enterovibrio ZSDZ35 sp. nov. and Enterovibrio ZSDZ42 sp. nov., isolated from coastal seawater in Qingdao.</title>
        <authorList>
            <person name="Zhang P."/>
        </authorList>
    </citation>
    <scope>NUCLEOTIDE SEQUENCE</scope>
    <source>
        <strain evidence="1">ZSDZ35</strain>
    </source>
</reference>
<name>A0ABT5QR62_9GAMM</name>
<evidence type="ECO:0000313" key="2">
    <source>
        <dbReference type="Proteomes" id="UP001149821"/>
    </source>
</evidence>
<accession>A0ABT5QR62</accession>
<dbReference type="InterPro" id="IPR036666">
    <property type="entry name" value="HHA_sf"/>
</dbReference>
<dbReference type="Proteomes" id="UP001149821">
    <property type="component" value="Unassembled WGS sequence"/>
</dbReference>
<proteinExistence type="predicted"/>
<comment type="caution">
    <text evidence="1">The sequence shown here is derived from an EMBL/GenBank/DDBJ whole genome shotgun (WGS) entry which is preliminary data.</text>
</comment>
<evidence type="ECO:0000313" key="1">
    <source>
        <dbReference type="EMBL" id="MDD1783168.1"/>
    </source>
</evidence>
<organism evidence="1 2">
    <name type="scientific">Enterovibrio qingdaonensis</name>
    <dbReference type="NCBI Taxonomy" id="2899818"/>
    <lineage>
        <taxon>Bacteria</taxon>
        <taxon>Pseudomonadati</taxon>
        <taxon>Pseudomonadota</taxon>
        <taxon>Gammaproteobacteria</taxon>
        <taxon>Vibrionales</taxon>
        <taxon>Vibrionaceae</taxon>
        <taxon>Enterovibrio</taxon>
    </lineage>
</organism>
<gene>
    <name evidence="1" type="ORF">LRP49_18535</name>
</gene>